<feature type="transmembrane region" description="Helical" evidence="8">
    <location>
        <begin position="125"/>
        <end position="145"/>
    </location>
</feature>
<keyword evidence="10" id="KW-1185">Reference proteome</keyword>
<keyword evidence="5 8" id="KW-0812">Transmembrane</keyword>
<keyword evidence="6 8" id="KW-1133">Transmembrane helix</keyword>
<sequence>MLSVMTQMGALIVAGVGWRILQPGGLDAETTRRVLTTLVYYLLLPALVLQVLWTAPLGLDSVRIALVAGATVLITLAVTAGACRACTADRAAVGAMLLAAAWPNATYLGLPILDSLFGEAGRAVAIQYDLFACLPLVLTLGVVLARRYGDGRMPPVHPLRGLLSVPSIWAALAGVTLNLGGVPQTVWLEEWLGLLADSVSPLMLFALGLALVFHRFHGRDARPLAVVVVIQLLLAPAVALGLVWLLGMEGIPATGTVLEAAMPAMVLGLVFCDRFGLDTGLYAAAVTLTTALSLVTLPLWFALAGGLLGG</sequence>
<feature type="transmembrane region" description="Helical" evidence="8">
    <location>
        <begin position="157"/>
        <end position="179"/>
    </location>
</feature>
<keyword evidence="7 8" id="KW-0472">Membrane</keyword>
<accession>A0A1V2ZYX9</accession>
<dbReference type="Pfam" id="PF03547">
    <property type="entry name" value="Mem_trans"/>
    <property type="match status" value="1"/>
</dbReference>
<gene>
    <name evidence="9" type="ORF">B1A74_06690</name>
</gene>
<comment type="caution">
    <text evidence="9">The sequence shown here is derived from an EMBL/GenBank/DDBJ whole genome shotgun (WGS) entry which is preliminary data.</text>
</comment>
<name>A0A1V2ZYX9_9GAMM</name>
<evidence type="ECO:0000256" key="8">
    <source>
        <dbReference type="SAM" id="Phobius"/>
    </source>
</evidence>
<organism evidence="9 10">
    <name type="scientific">Thioalkalivibrio halophilus</name>
    <dbReference type="NCBI Taxonomy" id="252474"/>
    <lineage>
        <taxon>Bacteria</taxon>
        <taxon>Pseudomonadati</taxon>
        <taxon>Pseudomonadota</taxon>
        <taxon>Gammaproteobacteria</taxon>
        <taxon>Chromatiales</taxon>
        <taxon>Ectothiorhodospiraceae</taxon>
        <taxon>Thioalkalivibrio</taxon>
    </lineage>
</organism>
<evidence type="ECO:0000256" key="2">
    <source>
        <dbReference type="ARBA" id="ARBA00010145"/>
    </source>
</evidence>
<feature type="transmembrane region" description="Helical" evidence="8">
    <location>
        <begin position="61"/>
        <end position="80"/>
    </location>
</feature>
<protein>
    <submittedName>
        <fullName evidence="9">Transporter</fullName>
    </submittedName>
</protein>
<keyword evidence="3" id="KW-0813">Transport</keyword>
<dbReference type="GO" id="GO:0055085">
    <property type="term" value="P:transmembrane transport"/>
    <property type="evidence" value="ECO:0007669"/>
    <property type="project" value="InterPro"/>
</dbReference>
<feature type="transmembrane region" description="Helical" evidence="8">
    <location>
        <begin position="34"/>
        <end position="55"/>
    </location>
</feature>
<dbReference type="RefSeq" id="WP_026289012.1">
    <property type="nucleotide sequence ID" value="NZ_MUZR01000018.1"/>
</dbReference>
<proteinExistence type="inferred from homology"/>
<dbReference type="GO" id="GO:0005886">
    <property type="term" value="C:plasma membrane"/>
    <property type="evidence" value="ECO:0007669"/>
    <property type="project" value="UniProtKB-SubCell"/>
</dbReference>
<feature type="transmembrane region" description="Helical" evidence="8">
    <location>
        <begin position="251"/>
        <end position="272"/>
    </location>
</feature>
<reference evidence="9 10" key="1">
    <citation type="submission" date="2017-02" db="EMBL/GenBank/DDBJ databases">
        <title>Genomic diversity within the haloalkaliphilic genus Thioalkalivibrio.</title>
        <authorList>
            <person name="Ahn A.-C."/>
            <person name="Meier-Kolthoff J."/>
            <person name="Overmars L."/>
            <person name="Richter M."/>
            <person name="Woyke T."/>
            <person name="Sorokin D.Y."/>
            <person name="Muyzer G."/>
        </authorList>
    </citation>
    <scope>NUCLEOTIDE SEQUENCE [LARGE SCALE GENOMIC DNA]</scope>
    <source>
        <strain evidence="9 10">HL17</strain>
    </source>
</reference>
<dbReference type="Gene3D" id="1.20.1530.20">
    <property type="match status" value="1"/>
</dbReference>
<feature type="transmembrane region" description="Helical" evidence="8">
    <location>
        <begin position="6"/>
        <end position="22"/>
    </location>
</feature>
<evidence type="ECO:0000256" key="4">
    <source>
        <dbReference type="ARBA" id="ARBA00022475"/>
    </source>
</evidence>
<dbReference type="PANTHER" id="PTHR36838">
    <property type="entry name" value="AUXIN EFFLUX CARRIER FAMILY PROTEIN"/>
    <property type="match status" value="1"/>
</dbReference>
<keyword evidence="4" id="KW-1003">Cell membrane</keyword>
<dbReference type="OrthoDB" id="5291198at2"/>
<evidence type="ECO:0000256" key="7">
    <source>
        <dbReference type="ARBA" id="ARBA00023136"/>
    </source>
</evidence>
<feature type="transmembrane region" description="Helical" evidence="8">
    <location>
        <begin position="191"/>
        <end position="212"/>
    </location>
</feature>
<dbReference type="STRING" id="252474.B1A74_06690"/>
<feature type="transmembrane region" description="Helical" evidence="8">
    <location>
        <begin position="279"/>
        <end position="303"/>
    </location>
</feature>
<feature type="transmembrane region" description="Helical" evidence="8">
    <location>
        <begin position="92"/>
        <end position="113"/>
    </location>
</feature>
<evidence type="ECO:0000313" key="10">
    <source>
        <dbReference type="Proteomes" id="UP000189177"/>
    </source>
</evidence>
<dbReference type="PANTHER" id="PTHR36838:SF1">
    <property type="entry name" value="SLR1864 PROTEIN"/>
    <property type="match status" value="1"/>
</dbReference>
<dbReference type="AlphaFoldDB" id="A0A1V2ZYX9"/>
<comment type="subcellular location">
    <subcellularLocation>
        <location evidence="1">Cell membrane</location>
        <topology evidence="1">Multi-pass membrane protein</topology>
    </subcellularLocation>
</comment>
<evidence type="ECO:0000256" key="3">
    <source>
        <dbReference type="ARBA" id="ARBA00022448"/>
    </source>
</evidence>
<dbReference type="InterPro" id="IPR004776">
    <property type="entry name" value="Mem_transp_PIN-like"/>
</dbReference>
<evidence type="ECO:0000256" key="6">
    <source>
        <dbReference type="ARBA" id="ARBA00022989"/>
    </source>
</evidence>
<dbReference type="InterPro" id="IPR038770">
    <property type="entry name" value="Na+/solute_symporter_sf"/>
</dbReference>
<dbReference type="Proteomes" id="UP000189177">
    <property type="component" value="Unassembled WGS sequence"/>
</dbReference>
<evidence type="ECO:0000313" key="9">
    <source>
        <dbReference type="EMBL" id="OOC10318.1"/>
    </source>
</evidence>
<evidence type="ECO:0000256" key="5">
    <source>
        <dbReference type="ARBA" id="ARBA00022692"/>
    </source>
</evidence>
<comment type="similarity">
    <text evidence="2">Belongs to the auxin efflux carrier (TC 2.A.69) family.</text>
</comment>
<feature type="transmembrane region" description="Helical" evidence="8">
    <location>
        <begin position="224"/>
        <end position="245"/>
    </location>
</feature>
<dbReference type="EMBL" id="MUZR01000018">
    <property type="protein sequence ID" value="OOC10318.1"/>
    <property type="molecule type" value="Genomic_DNA"/>
</dbReference>
<evidence type="ECO:0000256" key="1">
    <source>
        <dbReference type="ARBA" id="ARBA00004651"/>
    </source>
</evidence>